<name>A0A7Y6UND1_9HYPH</name>
<evidence type="ECO:0000313" key="2">
    <source>
        <dbReference type="EMBL" id="NVD39914.1"/>
    </source>
</evidence>
<proteinExistence type="predicted"/>
<sequence length="105" mass="11367">MGKKRTRIYEAILTGATDGLSGTALYDFTVERCPKAASGKIVRAAMLALSDPKLTDSTILQTISSFAVEQRIKELGVKAKASPRGKLKKNRRDHKPTTIVSHAAI</sequence>
<evidence type="ECO:0000313" key="3">
    <source>
        <dbReference type="Proteomes" id="UP000520198"/>
    </source>
</evidence>
<keyword evidence="3" id="KW-1185">Reference proteome</keyword>
<comment type="caution">
    <text evidence="2">The sequence shown here is derived from an EMBL/GenBank/DDBJ whole genome shotgun (WGS) entry which is preliminary data.</text>
</comment>
<reference evidence="2 3" key="1">
    <citation type="submission" date="2020-06" db="EMBL/GenBank/DDBJ databases">
        <authorList>
            <person name="Grouzdev D.S."/>
        </authorList>
    </citation>
    <scope>NUCLEOTIDE SEQUENCE [LARGE SCALE GENOMIC DNA]</scope>
    <source>
        <strain evidence="2 3">HO-A22</strain>
    </source>
</reference>
<dbReference type="EMBL" id="JABWDU010000003">
    <property type="protein sequence ID" value="NVD39914.1"/>
    <property type="molecule type" value="Genomic_DNA"/>
</dbReference>
<protein>
    <submittedName>
        <fullName evidence="2">Uncharacterized protein</fullName>
    </submittedName>
</protein>
<dbReference type="AlphaFoldDB" id="A0A7Y6UND1"/>
<feature type="compositionally biased region" description="Basic residues" evidence="1">
    <location>
        <begin position="81"/>
        <end position="94"/>
    </location>
</feature>
<dbReference type="Proteomes" id="UP000520198">
    <property type="component" value="Unassembled WGS sequence"/>
</dbReference>
<evidence type="ECO:0000256" key="1">
    <source>
        <dbReference type="SAM" id="MobiDB-lite"/>
    </source>
</evidence>
<gene>
    <name evidence="2" type="ORF">HT585_13690</name>
</gene>
<organism evidence="2 3">
    <name type="scientific">Ensifer oleiphilus</name>
    <dbReference type="NCBI Taxonomy" id="2742698"/>
    <lineage>
        <taxon>Bacteria</taxon>
        <taxon>Pseudomonadati</taxon>
        <taxon>Pseudomonadota</taxon>
        <taxon>Alphaproteobacteria</taxon>
        <taxon>Hyphomicrobiales</taxon>
        <taxon>Rhizobiaceae</taxon>
        <taxon>Sinorhizobium/Ensifer group</taxon>
        <taxon>Ensifer</taxon>
    </lineage>
</organism>
<dbReference type="RefSeq" id="WP_176353465.1">
    <property type="nucleotide sequence ID" value="NZ_JABWDU010000003.1"/>
</dbReference>
<feature type="region of interest" description="Disordered" evidence="1">
    <location>
        <begin position="79"/>
        <end position="105"/>
    </location>
</feature>
<accession>A0A7Y6UND1</accession>